<dbReference type="Pfam" id="PF00085">
    <property type="entry name" value="Thioredoxin"/>
    <property type="match status" value="1"/>
</dbReference>
<evidence type="ECO:0000313" key="2">
    <source>
        <dbReference type="EMBL" id="KAF9528104.1"/>
    </source>
</evidence>
<name>A0A9P6EFK8_9AGAR</name>
<dbReference type="Proteomes" id="UP000807306">
    <property type="component" value="Unassembled WGS sequence"/>
</dbReference>
<organism evidence="2 3">
    <name type="scientific">Crepidotus variabilis</name>
    <dbReference type="NCBI Taxonomy" id="179855"/>
    <lineage>
        <taxon>Eukaryota</taxon>
        <taxon>Fungi</taxon>
        <taxon>Dikarya</taxon>
        <taxon>Basidiomycota</taxon>
        <taxon>Agaricomycotina</taxon>
        <taxon>Agaricomycetes</taxon>
        <taxon>Agaricomycetidae</taxon>
        <taxon>Agaricales</taxon>
        <taxon>Agaricineae</taxon>
        <taxon>Crepidotaceae</taxon>
        <taxon>Crepidotus</taxon>
    </lineage>
</organism>
<evidence type="ECO:0000313" key="3">
    <source>
        <dbReference type="Proteomes" id="UP000807306"/>
    </source>
</evidence>
<reference evidence="2" key="1">
    <citation type="submission" date="2020-11" db="EMBL/GenBank/DDBJ databases">
        <authorList>
            <consortium name="DOE Joint Genome Institute"/>
            <person name="Ahrendt S."/>
            <person name="Riley R."/>
            <person name="Andreopoulos W."/>
            <person name="Labutti K."/>
            <person name="Pangilinan J."/>
            <person name="Ruiz-Duenas F.J."/>
            <person name="Barrasa J.M."/>
            <person name="Sanchez-Garcia M."/>
            <person name="Camarero S."/>
            <person name="Miyauchi S."/>
            <person name="Serrano A."/>
            <person name="Linde D."/>
            <person name="Babiker R."/>
            <person name="Drula E."/>
            <person name="Ayuso-Fernandez I."/>
            <person name="Pacheco R."/>
            <person name="Padilla G."/>
            <person name="Ferreira P."/>
            <person name="Barriuso J."/>
            <person name="Kellner H."/>
            <person name="Castanera R."/>
            <person name="Alfaro M."/>
            <person name="Ramirez L."/>
            <person name="Pisabarro A.G."/>
            <person name="Kuo A."/>
            <person name="Tritt A."/>
            <person name="Lipzen A."/>
            <person name="He G."/>
            <person name="Yan M."/>
            <person name="Ng V."/>
            <person name="Cullen D."/>
            <person name="Martin F."/>
            <person name="Rosso M.-N."/>
            <person name="Henrissat B."/>
            <person name="Hibbett D."/>
            <person name="Martinez A.T."/>
            <person name="Grigoriev I.V."/>
        </authorList>
    </citation>
    <scope>NUCLEOTIDE SEQUENCE</scope>
    <source>
        <strain evidence="2">CBS 506.95</strain>
    </source>
</reference>
<dbReference type="AlphaFoldDB" id="A0A9P6EFK8"/>
<proteinExistence type="predicted"/>
<dbReference type="Gene3D" id="3.40.30.10">
    <property type="entry name" value="Glutaredoxin"/>
    <property type="match status" value="1"/>
</dbReference>
<evidence type="ECO:0000259" key="1">
    <source>
        <dbReference type="Pfam" id="PF00085"/>
    </source>
</evidence>
<gene>
    <name evidence="2" type="ORF">CPB83DRAFT_356550</name>
</gene>
<dbReference type="CDD" id="cd02947">
    <property type="entry name" value="TRX_family"/>
    <property type="match status" value="1"/>
</dbReference>
<sequence>MPTYTVLHLEEFRRQLQGTKKIVAIFHGKWDGHSKRNVETFRALAEQERYQKFYTFFELETDEHPEVFSYYQNKIIPHVVIFQGQKRLDELIGVKVDAPSMRMLNEHRFT</sequence>
<accession>A0A9P6EFK8</accession>
<dbReference type="SUPFAM" id="SSF52833">
    <property type="entry name" value="Thioredoxin-like"/>
    <property type="match status" value="1"/>
</dbReference>
<keyword evidence="3" id="KW-1185">Reference proteome</keyword>
<dbReference type="InterPro" id="IPR013766">
    <property type="entry name" value="Thioredoxin_domain"/>
</dbReference>
<dbReference type="InterPro" id="IPR036249">
    <property type="entry name" value="Thioredoxin-like_sf"/>
</dbReference>
<protein>
    <recommendedName>
        <fullName evidence="1">Thioredoxin domain-containing protein</fullName>
    </recommendedName>
</protein>
<comment type="caution">
    <text evidence="2">The sequence shown here is derived from an EMBL/GenBank/DDBJ whole genome shotgun (WGS) entry which is preliminary data.</text>
</comment>
<dbReference type="EMBL" id="MU157855">
    <property type="protein sequence ID" value="KAF9528104.1"/>
    <property type="molecule type" value="Genomic_DNA"/>
</dbReference>
<feature type="domain" description="Thioredoxin" evidence="1">
    <location>
        <begin position="6"/>
        <end position="95"/>
    </location>
</feature>